<dbReference type="PANTHER" id="PTHR43806:SF11">
    <property type="entry name" value="CEREVISIN-RELATED"/>
    <property type="match status" value="1"/>
</dbReference>
<dbReference type="InterPro" id="IPR022398">
    <property type="entry name" value="Peptidase_S8_His-AS"/>
</dbReference>
<evidence type="ECO:0000313" key="9">
    <source>
        <dbReference type="Proteomes" id="UP000092713"/>
    </source>
</evidence>
<keyword evidence="3 5" id="KW-0378">Hydrolase</keyword>
<dbReference type="Gene3D" id="3.40.50.200">
    <property type="entry name" value="Peptidase S8/S53 domain"/>
    <property type="match status" value="1"/>
</dbReference>
<feature type="signal peptide" evidence="6">
    <location>
        <begin position="1"/>
        <end position="17"/>
    </location>
</feature>
<dbReference type="InterPro" id="IPR000209">
    <property type="entry name" value="Peptidase_S8/S53_dom"/>
</dbReference>
<dbReference type="InterPro" id="IPR050131">
    <property type="entry name" value="Peptidase_S8_subtilisin-like"/>
</dbReference>
<dbReference type="Proteomes" id="UP000092713">
    <property type="component" value="Unassembled WGS sequence"/>
</dbReference>
<feature type="domain" description="Peptidase S8/S53" evidence="7">
    <location>
        <begin position="174"/>
        <end position="394"/>
    </location>
</feature>
<dbReference type="AlphaFoldDB" id="A0A1A7C963"/>
<dbReference type="PANTHER" id="PTHR43806">
    <property type="entry name" value="PEPTIDASE S8"/>
    <property type="match status" value="1"/>
</dbReference>
<feature type="chain" id="PRO_5008355827" evidence="6">
    <location>
        <begin position="18"/>
        <end position="432"/>
    </location>
</feature>
<dbReference type="GO" id="GO:0006508">
    <property type="term" value="P:proteolysis"/>
    <property type="evidence" value="ECO:0007669"/>
    <property type="project" value="UniProtKB-KW"/>
</dbReference>
<gene>
    <name evidence="8" type="ORF">ASR47_102816</name>
</gene>
<feature type="active site" description="Charge relay system" evidence="5">
    <location>
        <position position="362"/>
    </location>
</feature>
<evidence type="ECO:0000256" key="1">
    <source>
        <dbReference type="ARBA" id="ARBA00011073"/>
    </source>
</evidence>
<dbReference type="InterPro" id="IPR023827">
    <property type="entry name" value="Peptidase_S8_Asp-AS"/>
</dbReference>
<name>A0A1A7C963_9BURK</name>
<comment type="similarity">
    <text evidence="1 5">Belongs to the peptidase S8 family.</text>
</comment>
<keyword evidence="9" id="KW-1185">Reference proteome</keyword>
<proteinExistence type="inferred from homology"/>
<accession>A0A1A7C963</accession>
<dbReference type="PROSITE" id="PS51892">
    <property type="entry name" value="SUBTILASE"/>
    <property type="match status" value="1"/>
</dbReference>
<dbReference type="InterPro" id="IPR036852">
    <property type="entry name" value="Peptidase_S8/S53_dom_sf"/>
</dbReference>
<keyword evidence="2 5" id="KW-0645">Protease</keyword>
<dbReference type="PATRIC" id="fig|1747903.4.peg.4989"/>
<evidence type="ECO:0000256" key="3">
    <source>
        <dbReference type="ARBA" id="ARBA00022801"/>
    </source>
</evidence>
<evidence type="ECO:0000313" key="8">
    <source>
        <dbReference type="EMBL" id="OBV41310.1"/>
    </source>
</evidence>
<keyword evidence="6" id="KW-0732">Signal</keyword>
<keyword evidence="4 5" id="KW-0720">Serine protease</keyword>
<evidence type="ECO:0000256" key="5">
    <source>
        <dbReference type="PROSITE-ProRule" id="PRU01240"/>
    </source>
</evidence>
<evidence type="ECO:0000256" key="4">
    <source>
        <dbReference type="ARBA" id="ARBA00022825"/>
    </source>
</evidence>
<dbReference type="EMBL" id="LOCQ01000035">
    <property type="protein sequence ID" value="OBV41310.1"/>
    <property type="molecule type" value="Genomic_DNA"/>
</dbReference>
<evidence type="ECO:0000259" key="7">
    <source>
        <dbReference type="Pfam" id="PF00082"/>
    </source>
</evidence>
<feature type="active site" description="Charge relay system" evidence="5">
    <location>
        <position position="214"/>
    </location>
</feature>
<evidence type="ECO:0000256" key="2">
    <source>
        <dbReference type="ARBA" id="ARBA00022670"/>
    </source>
</evidence>
<dbReference type="STRING" id="1747903.ASR47_102816"/>
<dbReference type="PROSITE" id="PS00136">
    <property type="entry name" value="SUBTILASE_ASP"/>
    <property type="match status" value="1"/>
</dbReference>
<comment type="caution">
    <text evidence="8">The sequence shown here is derived from an EMBL/GenBank/DDBJ whole genome shotgun (WGS) entry which is preliminary data.</text>
</comment>
<organism evidence="8 9">
    <name type="scientific">Janthinobacterium psychrotolerans</name>
    <dbReference type="NCBI Taxonomy" id="1747903"/>
    <lineage>
        <taxon>Bacteria</taxon>
        <taxon>Pseudomonadati</taxon>
        <taxon>Pseudomonadota</taxon>
        <taxon>Betaproteobacteria</taxon>
        <taxon>Burkholderiales</taxon>
        <taxon>Oxalobacteraceae</taxon>
        <taxon>Janthinobacterium</taxon>
    </lineage>
</organism>
<dbReference type="PROSITE" id="PS00137">
    <property type="entry name" value="SUBTILASE_HIS"/>
    <property type="match status" value="1"/>
</dbReference>
<evidence type="ECO:0000256" key="6">
    <source>
        <dbReference type="SAM" id="SignalP"/>
    </source>
</evidence>
<protein>
    <submittedName>
        <fullName evidence="8">Subtilase family protein</fullName>
    </submittedName>
</protein>
<reference evidence="8 9" key="1">
    <citation type="submission" date="2016-04" db="EMBL/GenBank/DDBJ databases">
        <title>Draft genome sequence of Janthinobacterium psychrotolerans sp. nov., isolated from freshwater sediments in Denmark.</title>
        <authorList>
            <person name="Gong X."/>
            <person name="Skrivergaard S."/>
            <person name="Korsgaard B.S."/>
            <person name="Schreiber L."/>
            <person name="Marshall I.P."/>
            <person name="Finster K."/>
            <person name="Schramm A."/>
        </authorList>
    </citation>
    <scope>NUCLEOTIDE SEQUENCE [LARGE SCALE GENOMIC DNA]</scope>
    <source>
        <strain evidence="8 9">S3-2</strain>
    </source>
</reference>
<dbReference type="PRINTS" id="PR00723">
    <property type="entry name" value="SUBTILISIN"/>
</dbReference>
<feature type="active site" description="Charge relay system" evidence="5">
    <location>
        <position position="183"/>
    </location>
</feature>
<dbReference type="GO" id="GO:0004252">
    <property type="term" value="F:serine-type endopeptidase activity"/>
    <property type="evidence" value="ECO:0007669"/>
    <property type="project" value="UniProtKB-UniRule"/>
</dbReference>
<dbReference type="SUPFAM" id="SSF52743">
    <property type="entry name" value="Subtilisin-like"/>
    <property type="match status" value="1"/>
</dbReference>
<sequence>MRALALALCLLAGAAMAQPEPDLDLPRIVPVADAPDDASRASQAPPAAASAEILVMFHLPAPHYRADNYGSANYRDDAGRAARQRIAAAVAQDHQLELMEDWAMPALSIDCYRMRLPAGVAAAPVLEALSRDGRIEWAQLIQDFAAQGGSDPLYRMQPAAAPWQLDQVRKAATGRKVMVAVVDSGIESGHPDLAGQVMVEENFVDNQKYVAELHGTAVAGVIAARAGNGVGIEGVAPDARLMALRACWQSASATRCNSFTLAKALNFALSNGAHIINLSLSGPQDRLLQQLVEVAQARGIRVVGAVDPARPDGGFPANMPGVFAVASDGAAPRAGVHALLAPGRDIPTTMPGGRWGVVAGSSYAAAHVSGMLALLEELKPQLAAGRLREAIVLNQGSAPLTGIDLCATILRISGKCSCACQPGTGSHYARSP</sequence>
<dbReference type="Pfam" id="PF00082">
    <property type="entry name" value="Peptidase_S8"/>
    <property type="match status" value="1"/>
</dbReference>
<dbReference type="InterPro" id="IPR015500">
    <property type="entry name" value="Peptidase_S8_subtilisin-rel"/>
</dbReference>